<reference evidence="10" key="1">
    <citation type="submission" date="2020-06" db="EMBL/GenBank/DDBJ databases">
        <title>Insight into the genomes of haloalkaliphilic bacilli from Kenyan soda lakes.</title>
        <authorList>
            <person name="Mwirichia R."/>
            <person name="Villamizar G.C."/>
            <person name="Poehlein A."/>
            <person name="Mugweru J."/>
            <person name="Kipnyargis A."/>
            <person name="Kiplimo D."/>
            <person name="Orwa P."/>
            <person name="Daniel R."/>
        </authorList>
    </citation>
    <scope>NUCLEOTIDE SEQUENCE</scope>
    <source>
        <strain evidence="10">B1096_S55</strain>
    </source>
</reference>
<feature type="active site" description="Charge relay system" evidence="8">
    <location>
        <position position="156"/>
    </location>
</feature>
<evidence type="ECO:0000313" key="11">
    <source>
        <dbReference type="Proteomes" id="UP001057753"/>
    </source>
</evidence>
<comment type="function">
    <text evidence="6 8">Allows the formation of correctly charged Gln-tRNA(Gln) through the transamidation of misacylated Glu-tRNA(Gln) in organisms which lack glutaminyl-tRNA synthetase. The reaction takes place in the presence of glutamine and ATP through an activated gamma-phospho-Glu-tRNA(Gln).</text>
</comment>
<dbReference type="GO" id="GO:0030956">
    <property type="term" value="C:glutamyl-tRNA(Gln) amidotransferase complex"/>
    <property type="evidence" value="ECO:0007669"/>
    <property type="project" value="InterPro"/>
</dbReference>
<evidence type="ECO:0000313" key="10">
    <source>
        <dbReference type="EMBL" id="MCR6097567.1"/>
    </source>
</evidence>
<comment type="similarity">
    <text evidence="1 8">Belongs to the amidase family. GatA subfamily.</text>
</comment>
<keyword evidence="2 8" id="KW-0436">Ligase</keyword>
<keyword evidence="3 8" id="KW-0547">Nucleotide-binding</keyword>
<dbReference type="SUPFAM" id="SSF75304">
    <property type="entry name" value="Amidase signature (AS) enzymes"/>
    <property type="match status" value="1"/>
</dbReference>
<dbReference type="GO" id="GO:0005524">
    <property type="term" value="F:ATP binding"/>
    <property type="evidence" value="ECO:0007669"/>
    <property type="project" value="UniProtKB-KW"/>
</dbReference>
<dbReference type="EMBL" id="JABXYM010000001">
    <property type="protein sequence ID" value="MCR6097567.1"/>
    <property type="molecule type" value="Genomic_DNA"/>
</dbReference>
<feature type="active site" description="Charge relay system" evidence="8">
    <location>
        <position position="81"/>
    </location>
</feature>
<proteinExistence type="inferred from homology"/>
<evidence type="ECO:0000256" key="6">
    <source>
        <dbReference type="ARBA" id="ARBA00025295"/>
    </source>
</evidence>
<dbReference type="NCBIfam" id="TIGR00132">
    <property type="entry name" value="gatA"/>
    <property type="match status" value="1"/>
</dbReference>
<comment type="catalytic activity">
    <reaction evidence="7 8">
        <text>L-glutamyl-tRNA(Gln) + L-glutamine + ATP + H2O = L-glutaminyl-tRNA(Gln) + L-glutamate + ADP + phosphate + H(+)</text>
        <dbReference type="Rhea" id="RHEA:17521"/>
        <dbReference type="Rhea" id="RHEA-COMP:9681"/>
        <dbReference type="Rhea" id="RHEA-COMP:9684"/>
        <dbReference type="ChEBI" id="CHEBI:15377"/>
        <dbReference type="ChEBI" id="CHEBI:15378"/>
        <dbReference type="ChEBI" id="CHEBI:29985"/>
        <dbReference type="ChEBI" id="CHEBI:30616"/>
        <dbReference type="ChEBI" id="CHEBI:43474"/>
        <dbReference type="ChEBI" id="CHEBI:58359"/>
        <dbReference type="ChEBI" id="CHEBI:78520"/>
        <dbReference type="ChEBI" id="CHEBI:78521"/>
        <dbReference type="ChEBI" id="CHEBI:456216"/>
        <dbReference type="EC" id="6.3.5.7"/>
    </reaction>
</comment>
<dbReference type="InterPro" id="IPR004412">
    <property type="entry name" value="GatA"/>
</dbReference>
<evidence type="ECO:0000256" key="4">
    <source>
        <dbReference type="ARBA" id="ARBA00022840"/>
    </source>
</evidence>
<accession>A0A9Q4B3C2</accession>
<dbReference type="InterPro" id="IPR036928">
    <property type="entry name" value="AS_sf"/>
</dbReference>
<dbReference type="InterPro" id="IPR000120">
    <property type="entry name" value="Amidase"/>
</dbReference>
<sequence length="486" mass="53074">MTLFDHTLRELHERLHNKELTVTDLVKASFDRITDIDDKIGAFLRLNEEAALTQAKQLDEKLANGDVETEQVLFGLPIGIKDNIVTKGLVTTCGSQLLNKFDPLYDATVVEKLQEVETVTVGKLNMDEFAMGSSNENSSYKQVKNPWDLTRVPGGSSGGSAAAVASGEVPFALGSDTGGSIRQPAAYCGVVGLKPTYGRVSRYGLVAFASSLDQIGPLTNTVEDSAYVLQQIAGYDKRDSTSAEINVPDFLKALTGDIKGLKIGVPKEYLGEGVNEQVKEKVKEALAKLEELGASWEEVSLPHSKYALATYYLLASSEASANLARFDGIRYGDRKQADDLLSTYKKTRSEGFGDEVKRRIMLGTFALSSGYYDAYYKKAQKVRTLIKQDFEDLFLNYDVLIGPTAPTTAFKIGEKMDDPLTMYANDILTIPMNLAGVPAISVPCGFSDGLPIGLQIIGKHFDEETVLKVAHAFEQATDHHTLKPEL</sequence>
<dbReference type="Pfam" id="PF01425">
    <property type="entry name" value="Amidase"/>
    <property type="match status" value="1"/>
</dbReference>
<evidence type="ECO:0000256" key="5">
    <source>
        <dbReference type="ARBA" id="ARBA00022917"/>
    </source>
</evidence>
<dbReference type="InterPro" id="IPR023631">
    <property type="entry name" value="Amidase_dom"/>
</dbReference>
<gene>
    <name evidence="8 10" type="primary">gatA</name>
    <name evidence="10" type="ORF">HXA33_13530</name>
</gene>
<protein>
    <recommendedName>
        <fullName evidence="8">Glutamyl-tRNA(Gln) amidotransferase subunit A</fullName>
        <shortName evidence="8">Glu-ADT subunit A</shortName>
        <ecNumber evidence="8">6.3.5.7</ecNumber>
    </recommendedName>
</protein>
<comment type="subunit">
    <text evidence="8">Heterotrimer of A, B and C subunits.</text>
</comment>
<dbReference type="AlphaFoldDB" id="A0A9Q4B3C2"/>
<dbReference type="PANTHER" id="PTHR11895">
    <property type="entry name" value="TRANSAMIDASE"/>
    <property type="match status" value="1"/>
</dbReference>
<dbReference type="HAMAP" id="MF_00120">
    <property type="entry name" value="GatA"/>
    <property type="match status" value="1"/>
</dbReference>
<feature type="active site" description="Acyl-ester intermediate" evidence="8">
    <location>
        <position position="180"/>
    </location>
</feature>
<dbReference type="Proteomes" id="UP001057753">
    <property type="component" value="Unassembled WGS sequence"/>
</dbReference>
<dbReference type="PROSITE" id="PS00571">
    <property type="entry name" value="AMIDASES"/>
    <property type="match status" value="1"/>
</dbReference>
<comment type="caution">
    <text evidence="10">The sequence shown here is derived from an EMBL/GenBank/DDBJ whole genome shotgun (WGS) entry which is preliminary data.</text>
</comment>
<evidence type="ECO:0000256" key="7">
    <source>
        <dbReference type="ARBA" id="ARBA00047407"/>
    </source>
</evidence>
<keyword evidence="4 8" id="KW-0067">ATP-binding</keyword>
<dbReference type="EC" id="6.3.5.7" evidence="8"/>
<feature type="domain" description="Amidase" evidence="9">
    <location>
        <begin position="24"/>
        <end position="467"/>
    </location>
</feature>
<evidence type="ECO:0000259" key="9">
    <source>
        <dbReference type="Pfam" id="PF01425"/>
    </source>
</evidence>
<dbReference type="InterPro" id="IPR020556">
    <property type="entry name" value="Amidase_CS"/>
</dbReference>
<dbReference type="RefSeq" id="WP_257821983.1">
    <property type="nucleotide sequence ID" value="NZ_JABXYM010000001.1"/>
</dbReference>
<dbReference type="GO" id="GO:0006412">
    <property type="term" value="P:translation"/>
    <property type="evidence" value="ECO:0007669"/>
    <property type="project" value="UniProtKB-UniRule"/>
</dbReference>
<evidence type="ECO:0000256" key="3">
    <source>
        <dbReference type="ARBA" id="ARBA00022741"/>
    </source>
</evidence>
<name>A0A9Q4B3C2_SALAG</name>
<dbReference type="Gene3D" id="3.90.1300.10">
    <property type="entry name" value="Amidase signature (AS) domain"/>
    <property type="match status" value="1"/>
</dbReference>
<keyword evidence="11" id="KW-1185">Reference proteome</keyword>
<evidence type="ECO:0000256" key="8">
    <source>
        <dbReference type="HAMAP-Rule" id="MF_00120"/>
    </source>
</evidence>
<keyword evidence="5 8" id="KW-0648">Protein biosynthesis</keyword>
<dbReference type="PANTHER" id="PTHR11895:SF151">
    <property type="entry name" value="GLUTAMYL-TRNA(GLN) AMIDOTRANSFERASE SUBUNIT A"/>
    <property type="match status" value="1"/>
</dbReference>
<evidence type="ECO:0000256" key="1">
    <source>
        <dbReference type="ARBA" id="ARBA00008069"/>
    </source>
</evidence>
<organism evidence="10 11">
    <name type="scientific">Salipaludibacillus agaradhaerens</name>
    <name type="common">Bacillus agaradhaerens</name>
    <dbReference type="NCBI Taxonomy" id="76935"/>
    <lineage>
        <taxon>Bacteria</taxon>
        <taxon>Bacillati</taxon>
        <taxon>Bacillota</taxon>
        <taxon>Bacilli</taxon>
        <taxon>Bacillales</taxon>
        <taxon>Bacillaceae</taxon>
    </lineage>
</organism>
<dbReference type="GO" id="GO:0050567">
    <property type="term" value="F:glutaminyl-tRNA synthase (glutamine-hydrolyzing) activity"/>
    <property type="evidence" value="ECO:0007669"/>
    <property type="project" value="UniProtKB-UniRule"/>
</dbReference>
<evidence type="ECO:0000256" key="2">
    <source>
        <dbReference type="ARBA" id="ARBA00022598"/>
    </source>
</evidence>